<protein>
    <submittedName>
        <fullName evidence="1">Uncharacterized protein</fullName>
    </submittedName>
</protein>
<gene>
    <name evidence="1" type="ORF">PXEA_LOCUS21118</name>
</gene>
<comment type="caution">
    <text evidence="1">The sequence shown here is derived from an EMBL/GenBank/DDBJ whole genome shotgun (WGS) entry which is preliminary data.</text>
</comment>
<dbReference type="Proteomes" id="UP000784294">
    <property type="component" value="Unassembled WGS sequence"/>
</dbReference>
<name>A0A3S5AXB5_9PLAT</name>
<accession>A0A3S5AXB5</accession>
<reference evidence="1" key="1">
    <citation type="submission" date="2018-11" db="EMBL/GenBank/DDBJ databases">
        <authorList>
            <consortium name="Pathogen Informatics"/>
        </authorList>
    </citation>
    <scope>NUCLEOTIDE SEQUENCE</scope>
</reference>
<dbReference type="EMBL" id="CAAALY010088960">
    <property type="protein sequence ID" value="VEL27678.1"/>
    <property type="molecule type" value="Genomic_DNA"/>
</dbReference>
<evidence type="ECO:0000313" key="1">
    <source>
        <dbReference type="EMBL" id="VEL27678.1"/>
    </source>
</evidence>
<proteinExistence type="predicted"/>
<organism evidence="1 2">
    <name type="scientific">Protopolystoma xenopodis</name>
    <dbReference type="NCBI Taxonomy" id="117903"/>
    <lineage>
        <taxon>Eukaryota</taxon>
        <taxon>Metazoa</taxon>
        <taxon>Spiralia</taxon>
        <taxon>Lophotrochozoa</taxon>
        <taxon>Platyhelminthes</taxon>
        <taxon>Monogenea</taxon>
        <taxon>Polyopisthocotylea</taxon>
        <taxon>Polystomatidea</taxon>
        <taxon>Polystomatidae</taxon>
        <taxon>Protopolystoma</taxon>
    </lineage>
</organism>
<keyword evidence="2" id="KW-1185">Reference proteome</keyword>
<sequence>MARMINSVALTSIQRQFNLRLGKSSDQARQLEAALQAVNEISPSSSSTRVDLLISKCTHRLVGVTYKAKLLF</sequence>
<dbReference type="AlphaFoldDB" id="A0A3S5AXB5"/>
<evidence type="ECO:0000313" key="2">
    <source>
        <dbReference type="Proteomes" id="UP000784294"/>
    </source>
</evidence>